<dbReference type="RefSeq" id="WP_073476080.1">
    <property type="nucleotide sequence ID" value="NZ_FQZU01000013.1"/>
</dbReference>
<keyword evidence="2" id="KW-0464">Manganese</keyword>
<feature type="binding site" evidence="2">
    <location>
        <position position="101"/>
    </location>
    <ligand>
        <name>Mn(2+)</name>
        <dbReference type="ChEBI" id="CHEBI:29035"/>
        <label>2</label>
    </ligand>
</feature>
<dbReference type="InterPro" id="IPR017439">
    <property type="entry name" value="Amidohydrolase"/>
</dbReference>
<proteinExistence type="predicted"/>
<dbReference type="SUPFAM" id="SSF53187">
    <property type="entry name" value="Zn-dependent exopeptidases"/>
    <property type="match status" value="1"/>
</dbReference>
<dbReference type="InterPro" id="IPR011650">
    <property type="entry name" value="Peptidase_M20_dimer"/>
</dbReference>
<dbReference type="InterPro" id="IPR002933">
    <property type="entry name" value="Peptidase_M20"/>
</dbReference>
<dbReference type="PANTHER" id="PTHR11014:SF169">
    <property type="entry name" value="CLAN MH, FAMILY M20, PEPTIDASE T-LIKE METALLOPEPTIDASE"/>
    <property type="match status" value="1"/>
</dbReference>
<feature type="binding site" evidence="2">
    <location>
        <position position="159"/>
    </location>
    <ligand>
        <name>Mn(2+)</name>
        <dbReference type="ChEBI" id="CHEBI:29035"/>
        <label>2</label>
    </ligand>
</feature>
<dbReference type="Gene3D" id="3.30.70.360">
    <property type="match status" value="1"/>
</dbReference>
<keyword evidence="5" id="KW-1185">Reference proteome</keyword>
<dbReference type="NCBIfam" id="TIGR01891">
    <property type="entry name" value="amidohydrolases"/>
    <property type="match status" value="1"/>
</dbReference>
<evidence type="ECO:0000256" key="1">
    <source>
        <dbReference type="ARBA" id="ARBA00022801"/>
    </source>
</evidence>
<protein>
    <submittedName>
        <fullName evidence="4">Hippurate hydrolase</fullName>
    </submittedName>
</protein>
<feature type="binding site" evidence="2">
    <location>
        <position position="135"/>
    </location>
    <ligand>
        <name>Mn(2+)</name>
        <dbReference type="ChEBI" id="CHEBI:29035"/>
        <label>2</label>
    </ligand>
</feature>
<dbReference type="GO" id="GO:0046872">
    <property type="term" value="F:metal ion binding"/>
    <property type="evidence" value="ECO:0007669"/>
    <property type="project" value="UniProtKB-KW"/>
</dbReference>
<feature type="binding site" evidence="2">
    <location>
        <position position="359"/>
    </location>
    <ligand>
        <name>Mn(2+)</name>
        <dbReference type="ChEBI" id="CHEBI:29035"/>
        <label>2</label>
    </ligand>
</feature>
<feature type="domain" description="Peptidase M20 dimerisation" evidence="3">
    <location>
        <begin position="182"/>
        <end position="274"/>
    </location>
</feature>
<gene>
    <name evidence="4" type="ORF">SAMN02745216_02420</name>
</gene>
<evidence type="ECO:0000313" key="5">
    <source>
        <dbReference type="Proteomes" id="UP000183994"/>
    </source>
</evidence>
<comment type="cofactor">
    <cofactor evidence="2">
        <name>Mn(2+)</name>
        <dbReference type="ChEBI" id="CHEBI:29035"/>
    </cofactor>
    <text evidence="2">The Mn(2+) ion enhances activity.</text>
</comment>
<sequence>MINATWKTMTADAVALRRTLHASPELTWQEHNTAQIIRRELDRAGIAWRECAGTGSLAVLAPKAPGRHIALRADMDAMPITEATDLPWASAAPGCMHACGHDGHIAALTAAGWWLKKHESRLPGPVTLIFQPAEEGGHGARRMIENGALDGVDAVFGWHNWPAIPMGKAICPDGPVMAANGTFRITIRGRGAHASQPEAGRDPVLAASAVVQALQQIVSRRLAPQHAAVVSVTSIVADSPDTVIPEECVLGGCIRFARNTLRPVLLDLITETAVQTASAYGTEATVEHIPRYGAVVNEPESAGLGRAALKEVLGAEWLDDAMLTPVMASEDFSYYLEQKPGAFMLMGAGEEGRRCEPCHSPRYDFNDALIPLAAKVFFQLVKAPMP</sequence>
<name>A0A1M6MS74_9BACT</name>
<evidence type="ECO:0000256" key="2">
    <source>
        <dbReference type="PIRSR" id="PIRSR005962-1"/>
    </source>
</evidence>
<dbReference type="AlphaFoldDB" id="A0A1M6MS74"/>
<dbReference type="STRING" id="1121393.SAMN02745216_02420"/>
<feature type="binding site" evidence="2">
    <location>
        <position position="99"/>
    </location>
    <ligand>
        <name>Mn(2+)</name>
        <dbReference type="ChEBI" id="CHEBI:29035"/>
        <label>2</label>
    </ligand>
</feature>
<dbReference type="SUPFAM" id="SSF55031">
    <property type="entry name" value="Bacterial exopeptidase dimerisation domain"/>
    <property type="match status" value="1"/>
</dbReference>
<reference evidence="5" key="1">
    <citation type="submission" date="2016-11" db="EMBL/GenBank/DDBJ databases">
        <authorList>
            <person name="Varghese N."/>
            <person name="Submissions S."/>
        </authorList>
    </citation>
    <scope>NUCLEOTIDE SEQUENCE [LARGE SCALE GENOMIC DNA]</scope>
    <source>
        <strain evidence="5">DSM 16219</strain>
    </source>
</reference>
<dbReference type="Pfam" id="PF01546">
    <property type="entry name" value="Peptidase_M20"/>
    <property type="match status" value="1"/>
</dbReference>
<dbReference type="PANTHER" id="PTHR11014">
    <property type="entry name" value="PEPTIDASE M20 FAMILY MEMBER"/>
    <property type="match status" value="1"/>
</dbReference>
<dbReference type="NCBIfam" id="NF038260">
    <property type="entry name" value="ectoine_DoeB_2"/>
    <property type="match status" value="1"/>
</dbReference>
<dbReference type="OrthoDB" id="9777385at2"/>
<evidence type="ECO:0000313" key="4">
    <source>
        <dbReference type="EMBL" id="SHJ86249.1"/>
    </source>
</evidence>
<keyword evidence="2" id="KW-0479">Metal-binding</keyword>
<dbReference type="PIRSF" id="PIRSF005962">
    <property type="entry name" value="Pept_M20D_amidohydro"/>
    <property type="match status" value="1"/>
</dbReference>
<keyword evidence="1 4" id="KW-0378">Hydrolase</keyword>
<dbReference type="Pfam" id="PF07687">
    <property type="entry name" value="M20_dimer"/>
    <property type="match status" value="1"/>
</dbReference>
<evidence type="ECO:0000259" key="3">
    <source>
        <dbReference type="Pfam" id="PF07687"/>
    </source>
</evidence>
<dbReference type="GO" id="GO:0019877">
    <property type="term" value="P:diaminopimelate biosynthetic process"/>
    <property type="evidence" value="ECO:0007669"/>
    <property type="project" value="UniProtKB-ARBA"/>
</dbReference>
<dbReference type="InterPro" id="IPR036264">
    <property type="entry name" value="Bact_exopeptidase_dim_dom"/>
</dbReference>
<accession>A0A1M6MS74</accession>
<dbReference type="Gene3D" id="3.40.630.10">
    <property type="entry name" value="Zn peptidases"/>
    <property type="match status" value="1"/>
</dbReference>
<organism evidence="4 5">
    <name type="scientific">Desulfatibacillum alkenivorans DSM 16219</name>
    <dbReference type="NCBI Taxonomy" id="1121393"/>
    <lineage>
        <taxon>Bacteria</taxon>
        <taxon>Pseudomonadati</taxon>
        <taxon>Thermodesulfobacteriota</taxon>
        <taxon>Desulfobacteria</taxon>
        <taxon>Desulfobacterales</taxon>
        <taxon>Desulfatibacillaceae</taxon>
        <taxon>Desulfatibacillum</taxon>
    </lineage>
</organism>
<dbReference type="GO" id="GO:0050118">
    <property type="term" value="F:N-acetyldiaminopimelate deacetylase activity"/>
    <property type="evidence" value="ECO:0007669"/>
    <property type="project" value="UniProtKB-ARBA"/>
</dbReference>
<dbReference type="Proteomes" id="UP000183994">
    <property type="component" value="Unassembled WGS sequence"/>
</dbReference>
<dbReference type="FunFam" id="3.30.70.360:FF:000001">
    <property type="entry name" value="N-acetyldiaminopimelate deacetylase"/>
    <property type="match status" value="1"/>
</dbReference>
<dbReference type="EMBL" id="FQZU01000013">
    <property type="protein sequence ID" value="SHJ86249.1"/>
    <property type="molecule type" value="Genomic_DNA"/>
</dbReference>